<reference evidence="6 7" key="1">
    <citation type="journal article" date="2019" name="Mol. Ecol. Resour.">
        <title>Chromosome-level genome assembly of Triplophysa tibetana, a fish adapted to the harsh high-altitude environment of the Tibetan Plateau.</title>
        <authorList>
            <person name="Yang X."/>
            <person name="Liu H."/>
            <person name="Ma Z."/>
            <person name="Zou Y."/>
            <person name="Zou M."/>
            <person name="Mao Y."/>
            <person name="Li X."/>
            <person name="Wang H."/>
            <person name="Chen T."/>
            <person name="Wang W."/>
            <person name="Yang R."/>
        </authorList>
    </citation>
    <scope>NUCLEOTIDE SEQUENCE [LARGE SCALE GENOMIC DNA]</scope>
    <source>
        <strain evidence="6">TTIB1903HZAU</strain>
        <tissue evidence="6">Muscle</tissue>
    </source>
</reference>
<comment type="similarity">
    <text evidence="5">Belongs to the vestigial family.</text>
</comment>
<keyword evidence="2" id="KW-0805">Transcription regulation</keyword>
<accession>A0A5A9N2U3</accession>
<evidence type="ECO:0000256" key="3">
    <source>
        <dbReference type="ARBA" id="ARBA00023163"/>
    </source>
</evidence>
<dbReference type="Proteomes" id="UP000324632">
    <property type="component" value="Chromosome 23"/>
</dbReference>
<dbReference type="Pfam" id="PF07545">
    <property type="entry name" value="Vg_Tdu"/>
    <property type="match status" value="1"/>
</dbReference>
<sequence>MMAEEKSKDAPQLFTYYQGDINTAVDEHFFRALNKATIPKDLSTKAKDSKRTFKSDLPQSSWAYPYNSPKLSQLTPVDNAHPPQGVIMNPPGSSSSLWPSSSRQGTAFELPQMLYPQHSSPQSTPNSYLNLLQMDRHSGGIMISPYSKTDARPEWNAGTAYKDIPGSRMGLDSGVPVTETSKDLYWY</sequence>
<keyword evidence="4" id="KW-0539">Nucleus</keyword>
<dbReference type="GO" id="GO:0006355">
    <property type="term" value="P:regulation of DNA-templated transcription"/>
    <property type="evidence" value="ECO:0007669"/>
    <property type="project" value="InterPro"/>
</dbReference>
<dbReference type="PANTHER" id="PTHR15950">
    <property type="entry name" value="TRANSCRIPTION COFACTOR VESTIGIAL-LIKE PROTEIN"/>
    <property type="match status" value="1"/>
</dbReference>
<evidence type="ECO:0000313" key="7">
    <source>
        <dbReference type="Proteomes" id="UP000324632"/>
    </source>
</evidence>
<gene>
    <name evidence="6" type="ORF">E1301_Tti000366</name>
</gene>
<evidence type="ECO:0000256" key="4">
    <source>
        <dbReference type="ARBA" id="ARBA00023242"/>
    </source>
</evidence>
<dbReference type="PANTHER" id="PTHR15950:SF23">
    <property type="entry name" value="SI:CH73-52F15.5-RELATED"/>
    <property type="match status" value="1"/>
</dbReference>
<organism evidence="6 7">
    <name type="scientific">Triplophysa tibetana</name>
    <dbReference type="NCBI Taxonomy" id="1572043"/>
    <lineage>
        <taxon>Eukaryota</taxon>
        <taxon>Metazoa</taxon>
        <taxon>Chordata</taxon>
        <taxon>Craniata</taxon>
        <taxon>Vertebrata</taxon>
        <taxon>Euteleostomi</taxon>
        <taxon>Actinopterygii</taxon>
        <taxon>Neopterygii</taxon>
        <taxon>Teleostei</taxon>
        <taxon>Ostariophysi</taxon>
        <taxon>Cypriniformes</taxon>
        <taxon>Nemacheilidae</taxon>
        <taxon>Triplophysa</taxon>
    </lineage>
</organism>
<evidence type="ECO:0000256" key="5">
    <source>
        <dbReference type="ARBA" id="ARBA00025784"/>
    </source>
</evidence>
<name>A0A5A9N2U3_9TELE</name>
<dbReference type="AlphaFoldDB" id="A0A5A9N2U3"/>
<dbReference type="GO" id="GO:0005634">
    <property type="term" value="C:nucleus"/>
    <property type="evidence" value="ECO:0007669"/>
    <property type="project" value="UniProtKB-SubCell"/>
</dbReference>
<comment type="caution">
    <text evidence="6">The sequence shown here is derived from an EMBL/GenBank/DDBJ whole genome shotgun (WGS) entry which is preliminary data.</text>
</comment>
<evidence type="ECO:0000313" key="6">
    <source>
        <dbReference type="EMBL" id="KAA0703990.1"/>
    </source>
</evidence>
<proteinExistence type="inferred from homology"/>
<keyword evidence="7" id="KW-1185">Reference proteome</keyword>
<comment type="subcellular location">
    <subcellularLocation>
        <location evidence="1">Nucleus</location>
    </subcellularLocation>
</comment>
<protein>
    <submittedName>
        <fullName evidence="6">Transcription cofactor vestigial-like protein 1</fullName>
    </submittedName>
</protein>
<evidence type="ECO:0000256" key="1">
    <source>
        <dbReference type="ARBA" id="ARBA00004123"/>
    </source>
</evidence>
<evidence type="ECO:0000256" key="2">
    <source>
        <dbReference type="ARBA" id="ARBA00023015"/>
    </source>
</evidence>
<dbReference type="EMBL" id="SOYY01000023">
    <property type="protein sequence ID" value="KAA0703990.1"/>
    <property type="molecule type" value="Genomic_DNA"/>
</dbReference>
<dbReference type="InterPro" id="IPR011520">
    <property type="entry name" value="Vg_fam"/>
</dbReference>
<keyword evidence="3" id="KW-0804">Transcription</keyword>